<proteinExistence type="predicted"/>
<sequence>MALCIVSKIPPISLQLDYSPTKKRARKISAHIVFLLPSLKSSRVNYSIGHLRLLLLRKRDSVLESVGTGSGKTSLKKSVEDVASNFLDNS</sequence>
<reference evidence="1 2" key="1">
    <citation type="submission" date="2018-04" db="EMBL/GenBank/DDBJ databases">
        <authorList>
            <person name="Vogel A."/>
        </authorList>
    </citation>
    <scope>NUCLEOTIDE SEQUENCE [LARGE SCALE GENOMIC DNA]</scope>
</reference>
<name>A0A484LT82_9ASTE</name>
<organism evidence="1 2">
    <name type="scientific">Cuscuta campestris</name>
    <dbReference type="NCBI Taxonomy" id="132261"/>
    <lineage>
        <taxon>Eukaryota</taxon>
        <taxon>Viridiplantae</taxon>
        <taxon>Streptophyta</taxon>
        <taxon>Embryophyta</taxon>
        <taxon>Tracheophyta</taxon>
        <taxon>Spermatophyta</taxon>
        <taxon>Magnoliopsida</taxon>
        <taxon>eudicotyledons</taxon>
        <taxon>Gunneridae</taxon>
        <taxon>Pentapetalae</taxon>
        <taxon>asterids</taxon>
        <taxon>lamiids</taxon>
        <taxon>Solanales</taxon>
        <taxon>Convolvulaceae</taxon>
        <taxon>Cuscuteae</taxon>
        <taxon>Cuscuta</taxon>
        <taxon>Cuscuta subgen. Grammica</taxon>
        <taxon>Cuscuta sect. Cleistogrammica</taxon>
    </lineage>
</organism>
<evidence type="ECO:0000313" key="1">
    <source>
        <dbReference type="EMBL" id="VFQ79780.1"/>
    </source>
</evidence>
<dbReference type="Proteomes" id="UP000595140">
    <property type="component" value="Unassembled WGS sequence"/>
</dbReference>
<accession>A0A484LT82</accession>
<protein>
    <submittedName>
        <fullName evidence="1">Uncharacterized protein</fullName>
    </submittedName>
</protein>
<gene>
    <name evidence="1" type="ORF">CCAM_LOCUS21556</name>
</gene>
<dbReference type="AlphaFoldDB" id="A0A484LT82"/>
<keyword evidence="2" id="KW-1185">Reference proteome</keyword>
<dbReference type="EMBL" id="OOIL02002010">
    <property type="protein sequence ID" value="VFQ79780.1"/>
    <property type="molecule type" value="Genomic_DNA"/>
</dbReference>
<evidence type="ECO:0000313" key="2">
    <source>
        <dbReference type="Proteomes" id="UP000595140"/>
    </source>
</evidence>